<organism evidence="6 7">
    <name type="scientific">Iris pallida</name>
    <name type="common">Sweet iris</name>
    <dbReference type="NCBI Taxonomy" id="29817"/>
    <lineage>
        <taxon>Eukaryota</taxon>
        <taxon>Viridiplantae</taxon>
        <taxon>Streptophyta</taxon>
        <taxon>Embryophyta</taxon>
        <taxon>Tracheophyta</taxon>
        <taxon>Spermatophyta</taxon>
        <taxon>Magnoliopsida</taxon>
        <taxon>Liliopsida</taxon>
        <taxon>Asparagales</taxon>
        <taxon>Iridaceae</taxon>
        <taxon>Iridoideae</taxon>
        <taxon>Irideae</taxon>
        <taxon>Iris</taxon>
    </lineage>
</organism>
<sequence>MEEMYGFTPAEDLQDLIAAAGRSSTGGGISVSSAAGGSEDVSMKARIASHPRYPRLLQAYIDCQKVGAPPEIAAFLDEIRRDSDAGRRSGSSAGALAGSDPELDHFMETYCDVLVKYRSDLARPLEEASTFLRSMEDQLSHLCSTNPPSSRSTFHDMPRLPDENCRVFRRGRQRRRNRHQESHLKGETEISRTSFSASTGLSKQLEAGVLKEEEERKASKGGAADAT</sequence>
<comment type="caution">
    <text evidence="6">The sequence shown here is derived from an EMBL/GenBank/DDBJ whole genome shotgun (WGS) entry which is preliminary data.</text>
</comment>
<dbReference type="GO" id="GO:0005634">
    <property type="term" value="C:nucleus"/>
    <property type="evidence" value="ECO:0007669"/>
    <property type="project" value="UniProtKB-SubCell"/>
</dbReference>
<dbReference type="SMART" id="SM01255">
    <property type="entry name" value="KNOX1"/>
    <property type="match status" value="1"/>
</dbReference>
<reference evidence="6" key="1">
    <citation type="journal article" date="2023" name="GigaByte">
        <title>Genome assembly of the bearded iris, Iris pallida Lam.</title>
        <authorList>
            <person name="Bruccoleri R.E."/>
            <person name="Oakeley E.J."/>
            <person name="Faust A.M.E."/>
            <person name="Altorfer M."/>
            <person name="Dessus-Babus S."/>
            <person name="Burckhardt D."/>
            <person name="Oertli M."/>
            <person name="Naumann U."/>
            <person name="Petersen F."/>
            <person name="Wong J."/>
        </authorList>
    </citation>
    <scope>NUCLEOTIDE SEQUENCE</scope>
    <source>
        <strain evidence="6">GSM-AAB239-AS_SAM_17_03QT</strain>
    </source>
</reference>
<feature type="compositionally biased region" description="Basic and acidic residues" evidence="3">
    <location>
        <begin position="179"/>
        <end position="190"/>
    </location>
</feature>
<gene>
    <name evidence="6" type="ORF">M6B38_225750</name>
</gene>
<proteinExistence type="predicted"/>
<evidence type="ECO:0000259" key="4">
    <source>
        <dbReference type="SMART" id="SM01255"/>
    </source>
</evidence>
<dbReference type="Pfam" id="PF03791">
    <property type="entry name" value="KNOX2"/>
    <property type="match status" value="1"/>
</dbReference>
<protein>
    <submittedName>
        <fullName evidence="6">Homeotic protein knotted-1-like</fullName>
    </submittedName>
</protein>
<reference evidence="6" key="2">
    <citation type="submission" date="2023-04" db="EMBL/GenBank/DDBJ databases">
        <authorList>
            <person name="Bruccoleri R.E."/>
            <person name="Oakeley E.J."/>
            <person name="Faust A.-M."/>
            <person name="Dessus-Babus S."/>
            <person name="Altorfer M."/>
            <person name="Burckhardt D."/>
            <person name="Oertli M."/>
            <person name="Naumann U."/>
            <person name="Petersen F."/>
            <person name="Wong J."/>
        </authorList>
    </citation>
    <scope>NUCLEOTIDE SEQUENCE</scope>
    <source>
        <strain evidence="6">GSM-AAB239-AS_SAM_17_03QT</strain>
        <tissue evidence="6">Leaf</tissue>
    </source>
</reference>
<feature type="domain" description="KNOX2" evidence="5">
    <location>
        <begin position="93"/>
        <end position="144"/>
    </location>
</feature>
<accession>A0AAX6DV09</accession>
<evidence type="ECO:0000256" key="3">
    <source>
        <dbReference type="SAM" id="MobiDB-lite"/>
    </source>
</evidence>
<feature type="domain" description="KNOX1" evidence="4">
    <location>
        <begin position="41"/>
        <end position="85"/>
    </location>
</feature>
<dbReference type="Proteomes" id="UP001140949">
    <property type="component" value="Unassembled WGS sequence"/>
</dbReference>
<dbReference type="SMART" id="SM01256">
    <property type="entry name" value="KNOX2"/>
    <property type="match status" value="1"/>
</dbReference>
<dbReference type="InterPro" id="IPR005541">
    <property type="entry name" value="KNOX2"/>
</dbReference>
<dbReference type="PANTHER" id="PTHR48452">
    <property type="entry name" value="FUSED COMPOUND LEAF 1"/>
    <property type="match status" value="1"/>
</dbReference>
<dbReference type="EMBL" id="JANAVB010041816">
    <property type="protein sequence ID" value="KAJ6795643.1"/>
    <property type="molecule type" value="Genomic_DNA"/>
</dbReference>
<evidence type="ECO:0000259" key="5">
    <source>
        <dbReference type="SMART" id="SM01256"/>
    </source>
</evidence>
<evidence type="ECO:0000256" key="2">
    <source>
        <dbReference type="ARBA" id="ARBA00023242"/>
    </source>
</evidence>
<evidence type="ECO:0000313" key="6">
    <source>
        <dbReference type="EMBL" id="KAJ6795643.1"/>
    </source>
</evidence>
<dbReference type="PANTHER" id="PTHR48452:SF1">
    <property type="entry name" value="FUSED COMPOUND LEAF 1"/>
    <property type="match status" value="1"/>
</dbReference>
<dbReference type="InterPro" id="IPR005540">
    <property type="entry name" value="KNOX1"/>
</dbReference>
<comment type="subcellular location">
    <subcellularLocation>
        <location evidence="1">Nucleus</location>
    </subcellularLocation>
</comment>
<feature type="compositionally biased region" description="Basic and acidic residues" evidence="3">
    <location>
        <begin position="209"/>
        <end position="218"/>
    </location>
</feature>
<keyword evidence="7" id="KW-1185">Reference proteome</keyword>
<dbReference type="Pfam" id="PF03790">
    <property type="entry name" value="KNOX1"/>
    <property type="match status" value="1"/>
</dbReference>
<evidence type="ECO:0000313" key="7">
    <source>
        <dbReference type="Proteomes" id="UP001140949"/>
    </source>
</evidence>
<dbReference type="GO" id="GO:0003677">
    <property type="term" value="F:DNA binding"/>
    <property type="evidence" value="ECO:0007669"/>
    <property type="project" value="InterPro"/>
</dbReference>
<evidence type="ECO:0000256" key="1">
    <source>
        <dbReference type="ARBA" id="ARBA00004123"/>
    </source>
</evidence>
<feature type="compositionally biased region" description="Polar residues" evidence="3">
    <location>
        <begin position="191"/>
        <end position="202"/>
    </location>
</feature>
<keyword evidence="2" id="KW-0539">Nucleus</keyword>
<feature type="region of interest" description="Disordered" evidence="3">
    <location>
        <begin position="170"/>
        <end position="227"/>
    </location>
</feature>
<feature type="compositionally biased region" description="Polar residues" evidence="3">
    <location>
        <begin position="142"/>
        <end position="152"/>
    </location>
</feature>
<name>A0AAX6DV09_IRIPA</name>
<dbReference type="AlphaFoldDB" id="A0AAX6DV09"/>
<feature type="region of interest" description="Disordered" evidence="3">
    <location>
        <begin position="142"/>
        <end position="161"/>
    </location>
</feature>